<dbReference type="AlphaFoldDB" id="A0A0A7MGQ5"/>
<dbReference type="GeneID" id="92743542"/>
<evidence type="ECO:0000256" key="1">
    <source>
        <dbReference type="SAM" id="Phobius"/>
    </source>
</evidence>
<dbReference type="EMBL" id="JAPHVQ010000003">
    <property type="protein sequence ID" value="MDE8034536.1"/>
    <property type="molecule type" value="Genomic_DNA"/>
</dbReference>
<keyword evidence="1" id="KW-0472">Membrane</keyword>
<reference evidence="2" key="1">
    <citation type="submission" date="2022-11" db="EMBL/GenBank/DDBJ databases">
        <authorList>
            <person name="Kamali M."/>
            <person name="Peak L."/>
            <person name="Go Y.Y."/>
            <person name="Balasuriya U.B.R."/>
            <person name="Carossino M."/>
        </authorList>
    </citation>
    <scope>NUCLEOTIDE SEQUENCE</scope>
    <source>
        <strain evidence="2">4524</strain>
    </source>
</reference>
<evidence type="ECO:0000313" key="2">
    <source>
        <dbReference type="EMBL" id="MDE8034536.1"/>
    </source>
</evidence>
<proteinExistence type="predicted"/>
<gene>
    <name evidence="2" type="ORF">OQ257_05075</name>
</gene>
<evidence type="ECO:0000313" key="3">
    <source>
        <dbReference type="Proteomes" id="UP001142444"/>
    </source>
</evidence>
<dbReference type="Proteomes" id="UP001142444">
    <property type="component" value="Unassembled WGS sequence"/>
</dbReference>
<feature type="transmembrane region" description="Helical" evidence="1">
    <location>
        <begin position="47"/>
        <end position="66"/>
    </location>
</feature>
<reference evidence="2" key="2">
    <citation type="journal article" date="2023" name="Pathogens">
        <title>Pathological Features and Genomic Characterization of an Actinobacillus equuli subsp. equuli Bearing Unique Virulence-Associated Genes from an Adult Horse with Pleuropneumonia.</title>
        <authorList>
            <person name="Kamali M."/>
            <person name="Carossino M."/>
            <person name="Del Piero F."/>
            <person name="Peak L."/>
            <person name="Mitchell M.S."/>
            <person name="Willette J."/>
            <person name="Baker R."/>
            <person name="Li F."/>
            <person name="Kenez A."/>
            <person name="Balasuriya U.B.R."/>
            <person name="Go Y.Y."/>
        </authorList>
    </citation>
    <scope>NUCLEOTIDE SEQUENCE</scope>
    <source>
        <strain evidence="2">4524</strain>
    </source>
</reference>
<sequence length="73" mass="8575">MWNLFQQPVERESFESWGKMCDDIAKVALLALPVILYSKESLEFRSLNILFLCIIAYACLTIGRIFRRAFKEK</sequence>
<organism evidence="2 3">
    <name type="scientific">Actinobacillus equuli subsp. equuli</name>
    <dbReference type="NCBI Taxonomy" id="202947"/>
    <lineage>
        <taxon>Bacteria</taxon>
        <taxon>Pseudomonadati</taxon>
        <taxon>Pseudomonadota</taxon>
        <taxon>Gammaproteobacteria</taxon>
        <taxon>Pasteurellales</taxon>
        <taxon>Pasteurellaceae</taxon>
        <taxon>Actinobacillus</taxon>
    </lineage>
</organism>
<dbReference type="RefSeq" id="WP_039198069.1">
    <property type="nucleotide sequence ID" value="NZ_CBCRTM010000006.1"/>
</dbReference>
<accession>A0A0A7MGQ5</accession>
<dbReference type="KEGG" id="aeu:ACEE_08465"/>
<keyword evidence="1" id="KW-0812">Transmembrane</keyword>
<comment type="caution">
    <text evidence="2">The sequence shown here is derived from an EMBL/GenBank/DDBJ whole genome shotgun (WGS) entry which is preliminary data.</text>
</comment>
<keyword evidence="1" id="KW-1133">Transmembrane helix</keyword>
<name>A0A0A7MGQ5_ACTEU</name>
<keyword evidence="3" id="KW-1185">Reference proteome</keyword>
<protein>
    <submittedName>
        <fullName evidence="2">Uncharacterized protein</fullName>
    </submittedName>
</protein>